<evidence type="ECO:0000256" key="8">
    <source>
        <dbReference type="ARBA" id="ARBA00022763"/>
    </source>
</evidence>
<dbReference type="AlphaFoldDB" id="A0A1F7XCU4"/>
<keyword evidence="10" id="KW-0460">Magnesium</keyword>
<keyword evidence="4" id="KW-0132">Cell division</keyword>
<dbReference type="GO" id="GO:0071897">
    <property type="term" value="P:DNA biosynthetic process"/>
    <property type="evidence" value="ECO:0007669"/>
    <property type="project" value="InterPro"/>
</dbReference>
<dbReference type="Pfam" id="PF04675">
    <property type="entry name" value="DNA_ligase_A_N"/>
    <property type="match status" value="1"/>
</dbReference>
<keyword evidence="11" id="KW-0233">DNA recombination</keyword>
<evidence type="ECO:0000256" key="1">
    <source>
        <dbReference type="ARBA" id="ARBA00007572"/>
    </source>
</evidence>
<proteinExistence type="inferred from homology"/>
<dbReference type="GO" id="GO:0005524">
    <property type="term" value="F:ATP binding"/>
    <property type="evidence" value="ECO:0007669"/>
    <property type="project" value="UniProtKB-KW"/>
</dbReference>
<evidence type="ECO:0000313" key="17">
    <source>
        <dbReference type="EMBL" id="OGM12135.1"/>
    </source>
</evidence>
<evidence type="ECO:0000256" key="6">
    <source>
        <dbReference type="ARBA" id="ARBA00022723"/>
    </source>
</evidence>
<name>A0A1F7XCU4_9BACT</name>
<dbReference type="InterPro" id="IPR050191">
    <property type="entry name" value="ATP-dep_DNA_ligase"/>
</dbReference>
<evidence type="ECO:0000256" key="10">
    <source>
        <dbReference type="ARBA" id="ARBA00022842"/>
    </source>
</evidence>
<gene>
    <name evidence="17" type="ORF">A2Z22_03530</name>
</gene>
<dbReference type="PANTHER" id="PTHR45674:SF4">
    <property type="entry name" value="DNA LIGASE 1"/>
    <property type="match status" value="1"/>
</dbReference>
<comment type="catalytic activity">
    <reaction evidence="14">
        <text>ATP + (deoxyribonucleotide)n-3'-hydroxyl + 5'-phospho-(deoxyribonucleotide)m = (deoxyribonucleotide)n+m + AMP + diphosphate.</text>
        <dbReference type="EC" id="6.5.1.1"/>
    </reaction>
</comment>
<dbReference type="SUPFAM" id="SSF117018">
    <property type="entry name" value="ATP-dependent DNA ligase DNA-binding domain"/>
    <property type="match status" value="1"/>
</dbReference>
<dbReference type="EMBL" id="MGFS01000003">
    <property type="protein sequence ID" value="OGM12135.1"/>
    <property type="molecule type" value="Genomic_DNA"/>
</dbReference>
<dbReference type="GO" id="GO:0006273">
    <property type="term" value="P:lagging strand elongation"/>
    <property type="evidence" value="ECO:0007669"/>
    <property type="project" value="TreeGrafter"/>
</dbReference>
<protein>
    <recommendedName>
        <fullName evidence="2">DNA ligase (ATP)</fullName>
        <ecNumber evidence="2">6.5.1.1</ecNumber>
    </recommendedName>
</protein>
<organism evidence="17 18">
    <name type="scientific">Candidatus Woesebacteria bacterium RBG_16_34_12</name>
    <dbReference type="NCBI Taxonomy" id="1802480"/>
    <lineage>
        <taxon>Bacteria</taxon>
        <taxon>Candidatus Woeseibacteriota</taxon>
    </lineage>
</organism>
<evidence type="ECO:0000256" key="12">
    <source>
        <dbReference type="ARBA" id="ARBA00023204"/>
    </source>
</evidence>
<evidence type="ECO:0000256" key="11">
    <source>
        <dbReference type="ARBA" id="ARBA00023172"/>
    </source>
</evidence>
<dbReference type="GO" id="GO:0003677">
    <property type="term" value="F:DNA binding"/>
    <property type="evidence" value="ECO:0007669"/>
    <property type="project" value="InterPro"/>
</dbReference>
<dbReference type="GO" id="GO:0051301">
    <property type="term" value="P:cell division"/>
    <property type="evidence" value="ECO:0007669"/>
    <property type="project" value="UniProtKB-KW"/>
</dbReference>
<dbReference type="PROSITE" id="PS50160">
    <property type="entry name" value="DNA_LIGASE_A3"/>
    <property type="match status" value="1"/>
</dbReference>
<feature type="domain" description="ATP-dependent DNA ligase family profile" evidence="16">
    <location>
        <begin position="335"/>
        <end position="459"/>
    </location>
</feature>
<dbReference type="InterPro" id="IPR012308">
    <property type="entry name" value="DNA_ligase_ATP-dep_N"/>
</dbReference>
<dbReference type="EC" id="6.5.1.1" evidence="2"/>
<dbReference type="InterPro" id="IPR000977">
    <property type="entry name" value="DNA_ligase_ATP-dep"/>
</dbReference>
<keyword evidence="8" id="KW-0227">DNA damage</keyword>
<dbReference type="NCBIfam" id="TIGR00574">
    <property type="entry name" value="dnl1"/>
    <property type="match status" value="1"/>
</dbReference>
<evidence type="ECO:0000256" key="15">
    <source>
        <dbReference type="RuleBase" id="RU004196"/>
    </source>
</evidence>
<dbReference type="GO" id="GO:0003910">
    <property type="term" value="F:DNA ligase (ATP) activity"/>
    <property type="evidence" value="ECO:0007669"/>
    <property type="project" value="UniProtKB-EC"/>
</dbReference>
<dbReference type="InterPro" id="IPR012309">
    <property type="entry name" value="DNA_ligase_ATP-dep_C"/>
</dbReference>
<dbReference type="Gene3D" id="2.40.50.140">
    <property type="entry name" value="Nucleic acid-binding proteins"/>
    <property type="match status" value="1"/>
</dbReference>
<dbReference type="GO" id="GO:0006310">
    <property type="term" value="P:DNA recombination"/>
    <property type="evidence" value="ECO:0007669"/>
    <property type="project" value="UniProtKB-KW"/>
</dbReference>
<keyword evidence="5" id="KW-0235">DNA replication</keyword>
<dbReference type="PANTHER" id="PTHR45674">
    <property type="entry name" value="DNA LIGASE 1/3 FAMILY MEMBER"/>
    <property type="match status" value="1"/>
</dbReference>
<evidence type="ECO:0000256" key="2">
    <source>
        <dbReference type="ARBA" id="ARBA00012727"/>
    </source>
</evidence>
<accession>A0A1F7XCU4</accession>
<evidence type="ECO:0000256" key="7">
    <source>
        <dbReference type="ARBA" id="ARBA00022741"/>
    </source>
</evidence>
<sequence>MKFAELAKYLERLEKTSSRIEITKILAELFKKSDSNEIDKIVYLLLGSLAPSYKNIVFNIAERMMLKAIAKAYQKDIENVRDLYKKMGDLGNIAEELSKSKGKSKFEEFSVGVIYQKLMAVAQDEGEGSQERKIEQMAEILFKLDPLSVRFIARIPVGKLRLGFSDKTILDALSWMKHGDKSAKNDLEKAYNVLPDVGKLAKLVKKVGVKKASKKIKPIVGVPILPMLAQRLKSPSDMIKKMREVAVEPKFDGLRIQIHYSKSNSKSKRVGFIKAFTRNLNETSWMFPELESIASQVKANQVILDTEAIGVDEKRKTLANFQTTMTRRRKYEIEDIAKKISIKFYVFDILHCDGKNLINLSYLERRKILDKVVVNGKLLEVVDYKITKDPKVIEDMMRKELSEGLEGVIVKRANSRYVAGRTGWRWVKMKEEESARAKLADTLDCIVMGYYAGRGKRSGFGMGGFLVGVLTDLEQKTKDKEEKLEGGKIYTFTKIGTGLKDDQFRELKKRLSSLEVKEKPKEYGKVEKNLLPDVWVIPSLVVEIAADEITKSPTHSSGYALRFPRLVKFRDDKSFDQATTISEIEKLFKFQKS</sequence>
<dbReference type="Proteomes" id="UP000177053">
    <property type="component" value="Unassembled WGS sequence"/>
</dbReference>
<dbReference type="InterPro" id="IPR012340">
    <property type="entry name" value="NA-bd_OB-fold"/>
</dbReference>
<evidence type="ECO:0000256" key="14">
    <source>
        <dbReference type="ARBA" id="ARBA00034003"/>
    </source>
</evidence>
<comment type="caution">
    <text evidence="17">The sequence shown here is derived from an EMBL/GenBank/DDBJ whole genome shotgun (WGS) entry which is preliminary data.</text>
</comment>
<dbReference type="Pfam" id="PF01068">
    <property type="entry name" value="DNA_ligase_A_M"/>
    <property type="match status" value="1"/>
</dbReference>
<evidence type="ECO:0000313" key="18">
    <source>
        <dbReference type="Proteomes" id="UP000177053"/>
    </source>
</evidence>
<dbReference type="InterPro" id="IPR012310">
    <property type="entry name" value="DNA_ligase_ATP-dep_cent"/>
</dbReference>
<evidence type="ECO:0000256" key="3">
    <source>
        <dbReference type="ARBA" id="ARBA00022598"/>
    </source>
</evidence>
<dbReference type="SUPFAM" id="SSF56091">
    <property type="entry name" value="DNA ligase/mRNA capping enzyme, catalytic domain"/>
    <property type="match status" value="1"/>
</dbReference>
<keyword evidence="13" id="KW-0131">Cell cycle</keyword>
<evidence type="ECO:0000256" key="4">
    <source>
        <dbReference type="ARBA" id="ARBA00022618"/>
    </source>
</evidence>
<evidence type="ECO:0000259" key="16">
    <source>
        <dbReference type="PROSITE" id="PS50160"/>
    </source>
</evidence>
<keyword evidence="6" id="KW-0479">Metal-binding</keyword>
<keyword evidence="7" id="KW-0547">Nucleotide-binding</keyword>
<dbReference type="Pfam" id="PF04679">
    <property type="entry name" value="DNA_ligase_A_C"/>
    <property type="match status" value="1"/>
</dbReference>
<dbReference type="FunFam" id="1.10.3260.10:FF:000007">
    <property type="entry name" value="DNA ligase"/>
    <property type="match status" value="1"/>
</dbReference>
<dbReference type="GO" id="GO:0006281">
    <property type="term" value="P:DNA repair"/>
    <property type="evidence" value="ECO:0007669"/>
    <property type="project" value="UniProtKB-KW"/>
</dbReference>
<evidence type="ECO:0000256" key="9">
    <source>
        <dbReference type="ARBA" id="ARBA00022840"/>
    </source>
</evidence>
<reference evidence="17 18" key="1">
    <citation type="journal article" date="2016" name="Nat. Commun.">
        <title>Thousands of microbial genomes shed light on interconnected biogeochemical processes in an aquifer system.</title>
        <authorList>
            <person name="Anantharaman K."/>
            <person name="Brown C.T."/>
            <person name="Hug L.A."/>
            <person name="Sharon I."/>
            <person name="Castelle C.J."/>
            <person name="Probst A.J."/>
            <person name="Thomas B.C."/>
            <person name="Singh A."/>
            <person name="Wilkins M.J."/>
            <person name="Karaoz U."/>
            <person name="Brodie E.L."/>
            <person name="Williams K.H."/>
            <person name="Hubbard S.S."/>
            <person name="Banfield J.F."/>
        </authorList>
    </citation>
    <scope>NUCLEOTIDE SEQUENCE [LARGE SCALE GENOMIC DNA]</scope>
</reference>
<evidence type="ECO:0000256" key="13">
    <source>
        <dbReference type="ARBA" id="ARBA00023306"/>
    </source>
</evidence>
<keyword evidence="12" id="KW-0234">DNA repair</keyword>
<dbReference type="SUPFAM" id="SSF50249">
    <property type="entry name" value="Nucleic acid-binding proteins"/>
    <property type="match status" value="1"/>
</dbReference>
<keyword evidence="3" id="KW-0436">Ligase</keyword>
<dbReference type="Gene3D" id="3.30.470.30">
    <property type="entry name" value="DNA ligase/mRNA capping enzyme"/>
    <property type="match status" value="1"/>
</dbReference>
<dbReference type="GO" id="GO:0046872">
    <property type="term" value="F:metal ion binding"/>
    <property type="evidence" value="ECO:0007669"/>
    <property type="project" value="UniProtKB-KW"/>
</dbReference>
<keyword evidence="9" id="KW-0067">ATP-binding</keyword>
<dbReference type="Gene3D" id="1.10.3260.10">
    <property type="entry name" value="DNA ligase, ATP-dependent, N-terminal domain"/>
    <property type="match status" value="1"/>
</dbReference>
<evidence type="ECO:0000256" key="5">
    <source>
        <dbReference type="ARBA" id="ARBA00022705"/>
    </source>
</evidence>
<comment type="similarity">
    <text evidence="1 15">Belongs to the ATP-dependent DNA ligase family.</text>
</comment>
<dbReference type="InterPro" id="IPR036599">
    <property type="entry name" value="DNA_ligase_N_sf"/>
</dbReference>